<name>A0A382L0C5_9ZZZZ</name>
<dbReference type="GO" id="GO:0020037">
    <property type="term" value="F:heme binding"/>
    <property type="evidence" value="ECO:0007669"/>
    <property type="project" value="InterPro"/>
</dbReference>
<protein>
    <recommendedName>
        <fullName evidence="2">Cytochrome c domain-containing protein</fullName>
    </recommendedName>
</protein>
<organism evidence="1">
    <name type="scientific">marine metagenome</name>
    <dbReference type="NCBI Taxonomy" id="408172"/>
    <lineage>
        <taxon>unclassified sequences</taxon>
        <taxon>metagenomes</taxon>
        <taxon>ecological metagenomes</taxon>
    </lineage>
</organism>
<dbReference type="GO" id="GO:0009055">
    <property type="term" value="F:electron transfer activity"/>
    <property type="evidence" value="ECO:0007669"/>
    <property type="project" value="InterPro"/>
</dbReference>
<gene>
    <name evidence="1" type="ORF">METZ01_LOCUS283060</name>
</gene>
<feature type="non-terminal residue" evidence="1">
    <location>
        <position position="1"/>
    </location>
</feature>
<evidence type="ECO:0008006" key="2">
    <source>
        <dbReference type="Google" id="ProtNLM"/>
    </source>
</evidence>
<dbReference type="Gene3D" id="1.10.760.10">
    <property type="entry name" value="Cytochrome c-like domain"/>
    <property type="match status" value="1"/>
</dbReference>
<accession>A0A382L0C5</accession>
<dbReference type="InterPro" id="IPR036909">
    <property type="entry name" value="Cyt_c-like_dom_sf"/>
</dbReference>
<evidence type="ECO:0000313" key="1">
    <source>
        <dbReference type="EMBL" id="SVC30206.1"/>
    </source>
</evidence>
<reference evidence="1" key="1">
    <citation type="submission" date="2018-05" db="EMBL/GenBank/DDBJ databases">
        <authorList>
            <person name="Lanie J.A."/>
            <person name="Ng W.-L."/>
            <person name="Kazmierczak K.M."/>
            <person name="Andrzejewski T.M."/>
            <person name="Davidsen T.M."/>
            <person name="Wayne K.J."/>
            <person name="Tettelin H."/>
            <person name="Glass J.I."/>
            <person name="Rusch D."/>
            <person name="Podicherti R."/>
            <person name="Tsui H.-C.T."/>
            <person name="Winkler M.E."/>
        </authorList>
    </citation>
    <scope>NUCLEOTIDE SEQUENCE</scope>
</reference>
<proteinExistence type="predicted"/>
<dbReference type="AlphaFoldDB" id="A0A382L0C5"/>
<sequence>VLADQIRVVADGRGSMPGFGGRYDPEELEAVVRYTREVL</sequence>
<dbReference type="EMBL" id="UINC01083983">
    <property type="protein sequence ID" value="SVC30206.1"/>
    <property type="molecule type" value="Genomic_DNA"/>
</dbReference>
<dbReference type="SUPFAM" id="SSF46626">
    <property type="entry name" value="Cytochrome c"/>
    <property type="match status" value="1"/>
</dbReference>